<dbReference type="GO" id="GO:0016763">
    <property type="term" value="F:pentosyltransferase activity"/>
    <property type="evidence" value="ECO:0007669"/>
    <property type="project" value="TreeGrafter"/>
</dbReference>
<dbReference type="InterPro" id="IPR050297">
    <property type="entry name" value="LipidA_mod_glycosyltrf_83"/>
</dbReference>
<dbReference type="PANTHER" id="PTHR33908">
    <property type="entry name" value="MANNOSYLTRANSFERASE YKCB-RELATED"/>
    <property type="match status" value="1"/>
</dbReference>
<feature type="domain" description="Glycosyltransferase RgtA/B/C/D-like" evidence="9">
    <location>
        <begin position="70"/>
        <end position="224"/>
    </location>
</feature>
<feature type="transmembrane region" description="Helical" evidence="8">
    <location>
        <begin position="166"/>
        <end position="197"/>
    </location>
</feature>
<dbReference type="Proteomes" id="UP000215027">
    <property type="component" value="Chromosome I"/>
</dbReference>
<evidence type="ECO:0000256" key="5">
    <source>
        <dbReference type="ARBA" id="ARBA00022692"/>
    </source>
</evidence>
<dbReference type="InterPro" id="IPR038731">
    <property type="entry name" value="RgtA/B/C-like"/>
</dbReference>
<feature type="transmembrane region" description="Helical" evidence="8">
    <location>
        <begin position="56"/>
        <end position="77"/>
    </location>
</feature>
<evidence type="ECO:0000256" key="7">
    <source>
        <dbReference type="ARBA" id="ARBA00023136"/>
    </source>
</evidence>
<gene>
    <name evidence="10" type="ORF">CFX0092_A3390</name>
</gene>
<keyword evidence="7 8" id="KW-0472">Membrane</keyword>
<dbReference type="EMBL" id="LN890655">
    <property type="protein sequence ID" value="CUS05268.2"/>
    <property type="molecule type" value="Genomic_DNA"/>
</dbReference>
<evidence type="ECO:0000256" key="3">
    <source>
        <dbReference type="ARBA" id="ARBA00022676"/>
    </source>
</evidence>
<evidence type="ECO:0000313" key="10">
    <source>
        <dbReference type="EMBL" id="CUS05268.2"/>
    </source>
</evidence>
<name>A0A160T7G6_9CHLR</name>
<feature type="transmembrane region" description="Helical" evidence="8">
    <location>
        <begin position="333"/>
        <end position="353"/>
    </location>
</feature>
<dbReference type="RefSeq" id="WP_095044503.1">
    <property type="nucleotide sequence ID" value="NZ_LN890655.1"/>
</dbReference>
<keyword evidence="4" id="KW-0808">Transferase</keyword>
<organism evidence="10 11">
    <name type="scientific">Candidatus Promineifilum breve</name>
    <dbReference type="NCBI Taxonomy" id="1806508"/>
    <lineage>
        <taxon>Bacteria</taxon>
        <taxon>Bacillati</taxon>
        <taxon>Chloroflexota</taxon>
        <taxon>Ardenticatenia</taxon>
        <taxon>Candidatus Promineifilales</taxon>
        <taxon>Candidatus Promineifilaceae</taxon>
        <taxon>Candidatus Promineifilum</taxon>
    </lineage>
</organism>
<dbReference type="GO" id="GO:0005886">
    <property type="term" value="C:plasma membrane"/>
    <property type="evidence" value="ECO:0007669"/>
    <property type="project" value="UniProtKB-SubCell"/>
</dbReference>
<feature type="transmembrane region" description="Helical" evidence="8">
    <location>
        <begin position="89"/>
        <end position="109"/>
    </location>
</feature>
<feature type="transmembrane region" description="Helical" evidence="8">
    <location>
        <begin position="365"/>
        <end position="390"/>
    </location>
</feature>
<keyword evidence="6 8" id="KW-1133">Transmembrane helix</keyword>
<feature type="transmembrane region" description="Helical" evidence="8">
    <location>
        <begin position="204"/>
        <end position="226"/>
    </location>
</feature>
<dbReference type="PANTHER" id="PTHR33908:SF11">
    <property type="entry name" value="MEMBRANE PROTEIN"/>
    <property type="match status" value="1"/>
</dbReference>
<proteinExistence type="predicted"/>
<accession>A0A160T7G6</accession>
<feature type="transmembrane region" description="Helical" evidence="8">
    <location>
        <begin position="279"/>
        <end position="299"/>
    </location>
</feature>
<evidence type="ECO:0000256" key="2">
    <source>
        <dbReference type="ARBA" id="ARBA00022475"/>
    </source>
</evidence>
<feature type="transmembrane region" description="Helical" evidence="8">
    <location>
        <begin position="311"/>
        <end position="327"/>
    </location>
</feature>
<dbReference type="Pfam" id="PF13231">
    <property type="entry name" value="PMT_2"/>
    <property type="match status" value="1"/>
</dbReference>
<feature type="transmembrane region" description="Helical" evidence="8">
    <location>
        <begin position="142"/>
        <end position="160"/>
    </location>
</feature>
<evidence type="ECO:0000259" key="9">
    <source>
        <dbReference type="Pfam" id="PF13231"/>
    </source>
</evidence>
<evidence type="ECO:0000256" key="4">
    <source>
        <dbReference type="ARBA" id="ARBA00022679"/>
    </source>
</evidence>
<dbReference type="KEGG" id="pbf:CFX0092_A3390"/>
<dbReference type="AlphaFoldDB" id="A0A160T7G6"/>
<dbReference type="OrthoDB" id="140092at2"/>
<keyword evidence="3" id="KW-0328">Glycosyltransferase</keyword>
<keyword evidence="5 8" id="KW-0812">Transmembrane</keyword>
<dbReference type="GO" id="GO:0009103">
    <property type="term" value="P:lipopolysaccharide biosynthetic process"/>
    <property type="evidence" value="ECO:0007669"/>
    <property type="project" value="UniProtKB-ARBA"/>
</dbReference>
<keyword evidence="11" id="KW-1185">Reference proteome</keyword>
<feature type="transmembrane region" description="Helical" evidence="8">
    <location>
        <begin position="115"/>
        <end position="135"/>
    </location>
</feature>
<sequence>MTNETAGPLTRREAAVLIAILAVATVARLGWPGLTEFKADEGRLLSLALTMRSGEFAVRGISSSVGFPNAPMSVWLYSLPLFIRQHPYAATLFTGALGVLAVVGVYWLGRRHGGITVASVAALMLAVSPWAIVFSRKIWAQNLLPAFAVGWAIGAVLAFVEGRRPFIALHLICLAVAVQIHPAAIGLAPATLLFLILYRRQIDWRYVALSAAVALLTAAPFLIYLWQRTPTTGGLPFSGGRTAGGLALDSFRLTFELAGGVGLRPLAGAEYAGLPGETIARVLWLALIVAATIWAIAHLARRPDQRMGRTLTIYLAWFLGPALLFLWQWTPVYIHYFIVALPAPYLLAGLFMWRFVGRASRAVRLSAGLALVLVAAWQLASWVGIMAAVARDPLAGGFSIPLGTKLAAADSARRLVAAGDAAEVLLVGGGSDPQQDDFPAEFRALLHGLPLRYIDINSEALFPGTTVAVLLDTPAADSLTSTRDLYEQTLTDSQPVPSLSFYVVGKLPAASAPPPDVALPEPALLANFVHLTGHNTPREIASGILWDVFWRPADNPDPADFHIFNHLINGQQNRVAQADAAAFAGAQWRPGDVVISRFHLPLATQPQPPLLMRVGMYRFPSLENVPVLDEAANPAADAVEFPLTP</sequence>
<protein>
    <recommendedName>
        <fullName evidence="9">Glycosyltransferase RgtA/B/C/D-like domain-containing protein</fullName>
    </recommendedName>
</protein>
<comment type="subcellular location">
    <subcellularLocation>
        <location evidence="1">Cell membrane</location>
        <topology evidence="1">Multi-pass membrane protein</topology>
    </subcellularLocation>
</comment>
<evidence type="ECO:0000256" key="8">
    <source>
        <dbReference type="SAM" id="Phobius"/>
    </source>
</evidence>
<keyword evidence="2" id="KW-1003">Cell membrane</keyword>
<evidence type="ECO:0000256" key="1">
    <source>
        <dbReference type="ARBA" id="ARBA00004651"/>
    </source>
</evidence>
<feature type="transmembrane region" description="Helical" evidence="8">
    <location>
        <begin position="12"/>
        <end position="31"/>
    </location>
</feature>
<evidence type="ECO:0000313" key="11">
    <source>
        <dbReference type="Proteomes" id="UP000215027"/>
    </source>
</evidence>
<evidence type="ECO:0000256" key="6">
    <source>
        <dbReference type="ARBA" id="ARBA00022989"/>
    </source>
</evidence>
<reference evidence="10" key="1">
    <citation type="submission" date="2016-01" db="EMBL/GenBank/DDBJ databases">
        <authorList>
            <person name="Mcilroy J.S."/>
            <person name="Karst M S."/>
            <person name="Albertsen M."/>
        </authorList>
    </citation>
    <scope>NUCLEOTIDE SEQUENCE</scope>
    <source>
        <strain evidence="10">Cfx-K</strain>
    </source>
</reference>